<reference evidence="2" key="1">
    <citation type="journal article" date="2016" name="Front. Microbiol.">
        <title>Genome Sequence of the Piezophilic, Mesophilic Sulfate-Reducing Bacterium Desulfovibrio indicus J2T.</title>
        <authorList>
            <person name="Cao J."/>
            <person name="Maignien L."/>
            <person name="Shao Z."/>
            <person name="Alain K."/>
            <person name="Jebbar M."/>
        </authorList>
    </citation>
    <scope>NUCLEOTIDE SEQUENCE</scope>
    <source>
        <strain evidence="2">JCM 32048</strain>
    </source>
</reference>
<gene>
    <name evidence="2" type="ORF">MPEAHAMD_4344</name>
</gene>
<accession>A0AA37HEB2</accession>
<protein>
    <recommendedName>
        <fullName evidence="4">DUF2975 domain-containing protein</fullName>
    </recommendedName>
</protein>
<feature type="transmembrane region" description="Helical" evidence="1">
    <location>
        <begin position="133"/>
        <end position="155"/>
    </location>
</feature>
<evidence type="ECO:0000313" key="2">
    <source>
        <dbReference type="EMBL" id="GJD64168.1"/>
    </source>
</evidence>
<feature type="transmembrane region" description="Helical" evidence="1">
    <location>
        <begin position="89"/>
        <end position="106"/>
    </location>
</feature>
<evidence type="ECO:0008006" key="4">
    <source>
        <dbReference type="Google" id="ProtNLM"/>
    </source>
</evidence>
<keyword evidence="1" id="KW-0472">Membrane</keyword>
<name>A0AA37HEB2_9HYPH</name>
<dbReference type="AlphaFoldDB" id="A0AA37HEB2"/>
<dbReference type="RefSeq" id="WP_238192372.1">
    <property type="nucleotide sequence ID" value="NZ_BPQJ01000022.1"/>
</dbReference>
<dbReference type="EMBL" id="BPQJ01000022">
    <property type="protein sequence ID" value="GJD64168.1"/>
    <property type="molecule type" value="Genomic_DNA"/>
</dbReference>
<keyword evidence="1" id="KW-1133">Transmembrane helix</keyword>
<evidence type="ECO:0000313" key="3">
    <source>
        <dbReference type="Proteomes" id="UP001055286"/>
    </source>
</evidence>
<sequence>MPFAVIPSPLPESEPASRALLCRLAAGFARLCSLLTVLLAAFGTAVLVLGLACGGTFLWLAPGAAYLGAAPEGIAGLVPFGDLPWPARLAYAAKFAFAQVPLLLALESLRRLLRGFADGATFAAIQVDRLRRIALWLAAAALAPALGEVLVAAAGHGVDRAWFHAGSAYALLFAALLGILAVVFRVGAAVERDRDGFV</sequence>
<comment type="caution">
    <text evidence="2">The sequence shown here is derived from an EMBL/GenBank/DDBJ whole genome shotgun (WGS) entry which is preliminary data.</text>
</comment>
<keyword evidence="1" id="KW-0812">Transmembrane</keyword>
<keyword evidence="3" id="KW-1185">Reference proteome</keyword>
<feature type="transmembrane region" description="Helical" evidence="1">
    <location>
        <begin position="28"/>
        <end position="61"/>
    </location>
</feature>
<dbReference type="Proteomes" id="UP001055286">
    <property type="component" value="Unassembled WGS sequence"/>
</dbReference>
<reference evidence="2" key="2">
    <citation type="submission" date="2021-08" db="EMBL/GenBank/DDBJ databases">
        <authorList>
            <person name="Tani A."/>
            <person name="Ola A."/>
            <person name="Ogura Y."/>
            <person name="Katsura K."/>
            <person name="Hayashi T."/>
        </authorList>
    </citation>
    <scope>NUCLEOTIDE SEQUENCE</scope>
    <source>
        <strain evidence="2">JCM 32048</strain>
    </source>
</reference>
<feature type="transmembrane region" description="Helical" evidence="1">
    <location>
        <begin position="161"/>
        <end position="184"/>
    </location>
</feature>
<evidence type="ECO:0000256" key="1">
    <source>
        <dbReference type="SAM" id="Phobius"/>
    </source>
</evidence>
<organism evidence="2 3">
    <name type="scientific">Methylobacterium frigidaeris</name>
    <dbReference type="NCBI Taxonomy" id="2038277"/>
    <lineage>
        <taxon>Bacteria</taxon>
        <taxon>Pseudomonadati</taxon>
        <taxon>Pseudomonadota</taxon>
        <taxon>Alphaproteobacteria</taxon>
        <taxon>Hyphomicrobiales</taxon>
        <taxon>Methylobacteriaceae</taxon>
        <taxon>Methylobacterium</taxon>
    </lineage>
</organism>
<proteinExistence type="predicted"/>